<feature type="compositionally biased region" description="Low complexity" evidence="1">
    <location>
        <begin position="331"/>
        <end position="340"/>
    </location>
</feature>
<reference evidence="2" key="1">
    <citation type="submission" date="2023-10" db="EMBL/GenBank/DDBJ databases">
        <authorList>
            <person name="Chen Y."/>
            <person name="Shah S."/>
            <person name="Dougan E. K."/>
            <person name="Thang M."/>
            <person name="Chan C."/>
        </authorList>
    </citation>
    <scope>NUCLEOTIDE SEQUENCE [LARGE SCALE GENOMIC DNA]</scope>
</reference>
<feature type="region of interest" description="Disordered" evidence="1">
    <location>
        <begin position="180"/>
        <end position="253"/>
    </location>
</feature>
<accession>A0ABN9SSK2</accession>
<gene>
    <name evidence="2" type="ORF">PCOR1329_LOCUS32082</name>
</gene>
<feature type="non-terminal residue" evidence="2">
    <location>
        <position position="1"/>
    </location>
</feature>
<feature type="compositionally biased region" description="Low complexity" evidence="1">
    <location>
        <begin position="359"/>
        <end position="369"/>
    </location>
</feature>
<feature type="compositionally biased region" description="Low complexity" evidence="1">
    <location>
        <begin position="26"/>
        <end position="55"/>
    </location>
</feature>
<feature type="compositionally biased region" description="Basic residues" evidence="1">
    <location>
        <begin position="57"/>
        <end position="67"/>
    </location>
</feature>
<dbReference type="Proteomes" id="UP001189429">
    <property type="component" value="Unassembled WGS sequence"/>
</dbReference>
<feature type="region of interest" description="Disordered" evidence="1">
    <location>
        <begin position="26"/>
        <end position="73"/>
    </location>
</feature>
<protein>
    <submittedName>
        <fullName evidence="2">Uncharacterized protein</fullName>
    </submittedName>
</protein>
<comment type="caution">
    <text evidence="2">The sequence shown here is derived from an EMBL/GenBank/DDBJ whole genome shotgun (WGS) entry which is preliminary data.</text>
</comment>
<feature type="compositionally biased region" description="Basic residues" evidence="1">
    <location>
        <begin position="190"/>
        <end position="207"/>
    </location>
</feature>
<evidence type="ECO:0000256" key="1">
    <source>
        <dbReference type="SAM" id="MobiDB-lite"/>
    </source>
</evidence>
<feature type="compositionally biased region" description="Basic and acidic residues" evidence="1">
    <location>
        <begin position="180"/>
        <end position="189"/>
    </location>
</feature>
<sequence>RSAQELPGAAARGACLQAASLAHSAPRPAQSDATAAASAPDAAALGGPRRSAAGGARRGRVGRRRPPCRSTARRPSALALAWGAARLLCWLGAVAVHALACRHEALRAAAVCRGGRGRGRGRRLVLDVPVGRGPVRGPRGRGAARQGEEGPHALAHAACGRSSAGGSGWSPRWGFRRIGDAGRADGDGRRRGRRWRVGGPRRRRHRRDGGISRRGARLAGRGAAARRHSGAGAGRLRVARAGDRRSRGPRRARGRLRETVAVAALLVPGLQRGVGAPRGGTAAPLVGEDDLQRVRRARRQAGVTRAAVSPAAARERDRRPGAPSQKPGTWRAASRSCPSARRLRRRAFTESSAGLPLPAAAWRASRSAAVQDWDQT</sequence>
<feature type="region of interest" description="Disordered" evidence="1">
    <location>
        <begin position="129"/>
        <end position="149"/>
    </location>
</feature>
<name>A0ABN9SSK2_9DINO</name>
<evidence type="ECO:0000313" key="3">
    <source>
        <dbReference type="Proteomes" id="UP001189429"/>
    </source>
</evidence>
<dbReference type="EMBL" id="CAUYUJ010012880">
    <property type="protein sequence ID" value="CAK0834724.1"/>
    <property type="molecule type" value="Genomic_DNA"/>
</dbReference>
<organism evidence="2 3">
    <name type="scientific">Prorocentrum cordatum</name>
    <dbReference type="NCBI Taxonomy" id="2364126"/>
    <lineage>
        <taxon>Eukaryota</taxon>
        <taxon>Sar</taxon>
        <taxon>Alveolata</taxon>
        <taxon>Dinophyceae</taxon>
        <taxon>Prorocentrales</taxon>
        <taxon>Prorocentraceae</taxon>
        <taxon>Prorocentrum</taxon>
    </lineage>
</organism>
<evidence type="ECO:0000313" key="2">
    <source>
        <dbReference type="EMBL" id="CAK0834724.1"/>
    </source>
</evidence>
<proteinExistence type="predicted"/>
<feature type="compositionally biased region" description="Low complexity" evidence="1">
    <location>
        <begin position="129"/>
        <end position="145"/>
    </location>
</feature>
<keyword evidence="3" id="KW-1185">Reference proteome</keyword>
<feature type="region of interest" description="Disordered" evidence="1">
    <location>
        <begin position="297"/>
        <end position="376"/>
    </location>
</feature>